<dbReference type="AlphaFoldDB" id="A0A8J3UU17"/>
<evidence type="ECO:0008006" key="3">
    <source>
        <dbReference type="Google" id="ProtNLM"/>
    </source>
</evidence>
<dbReference type="RefSeq" id="WP_203980777.1">
    <property type="nucleotide sequence ID" value="NZ_BAAAKY010000074.1"/>
</dbReference>
<reference evidence="1" key="1">
    <citation type="submission" date="2021-01" db="EMBL/GenBank/DDBJ databases">
        <title>Whole genome shotgun sequence of Planotetraspora silvatica NBRC 100141.</title>
        <authorList>
            <person name="Komaki H."/>
            <person name="Tamura T."/>
        </authorList>
    </citation>
    <scope>NUCLEOTIDE SEQUENCE</scope>
    <source>
        <strain evidence="1">NBRC 100141</strain>
    </source>
</reference>
<comment type="caution">
    <text evidence="1">The sequence shown here is derived from an EMBL/GenBank/DDBJ whole genome shotgun (WGS) entry which is preliminary data.</text>
</comment>
<proteinExistence type="predicted"/>
<evidence type="ECO:0000313" key="1">
    <source>
        <dbReference type="EMBL" id="GII51278.1"/>
    </source>
</evidence>
<accession>A0A8J3UU17</accession>
<evidence type="ECO:0000313" key="2">
    <source>
        <dbReference type="Proteomes" id="UP000644610"/>
    </source>
</evidence>
<dbReference type="Proteomes" id="UP000644610">
    <property type="component" value="Unassembled WGS sequence"/>
</dbReference>
<protein>
    <recommendedName>
        <fullName evidence="3">DUF4288 domain-containing protein</fullName>
    </recommendedName>
</protein>
<sequence length="124" mass="14416">MRKRGKKPKKSKADWYAVRCVFRWKGPYDSYEERITVWRATSLEEAIELAEQEAAEYCDAGPYEYLNLAQAYHLADESIQSGTEIFSLLRDSDLAPKDYLNAFFDTGTERQAPWAEDEPHAREN</sequence>
<organism evidence="1 2">
    <name type="scientific">Planotetraspora silvatica</name>
    <dbReference type="NCBI Taxonomy" id="234614"/>
    <lineage>
        <taxon>Bacteria</taxon>
        <taxon>Bacillati</taxon>
        <taxon>Actinomycetota</taxon>
        <taxon>Actinomycetes</taxon>
        <taxon>Streptosporangiales</taxon>
        <taxon>Streptosporangiaceae</taxon>
        <taxon>Planotetraspora</taxon>
    </lineage>
</organism>
<keyword evidence="2" id="KW-1185">Reference proteome</keyword>
<name>A0A8J3UU17_9ACTN</name>
<dbReference type="EMBL" id="BOOQ01000065">
    <property type="protein sequence ID" value="GII51278.1"/>
    <property type="molecule type" value="Genomic_DNA"/>
</dbReference>
<gene>
    <name evidence="1" type="ORF">Psi02_77020</name>
</gene>